<organism evidence="4 5">
    <name type="scientific">Chlamydomonas schloesseri</name>
    <dbReference type="NCBI Taxonomy" id="2026947"/>
    <lineage>
        <taxon>Eukaryota</taxon>
        <taxon>Viridiplantae</taxon>
        <taxon>Chlorophyta</taxon>
        <taxon>core chlorophytes</taxon>
        <taxon>Chlorophyceae</taxon>
        <taxon>CS clade</taxon>
        <taxon>Chlamydomonadales</taxon>
        <taxon>Chlamydomonadaceae</taxon>
        <taxon>Chlamydomonas</taxon>
    </lineage>
</organism>
<sequence length="529" mass="57936">MPEARGDIREIVGQPVFVPLYKLFLVYGKIFRLSFGPKSFVIISDPAYAKQILLTNADKYSKGLLSEILDFVMGTGLIPADGEIWKARRRAVVPALHRKYVMSMVDMFGDCAAHGGSTLDKYATSGVSLDMENFFSRLGLDIIGKAVFNYDFDSLTHDDPVIQAVYTLLREVEHRSTAPIAYWNIPGIQFVVPRQKRCQEALLLVNECLDGLIDKCKKLVEEEDVEFGEEFLSERDPSILHFLLASGDEISSKQLRDDLMTMLIAGHETTAAVLTWTLYLLAQHPESAAAIRKEVDALLGDRKPGVEDLKALKVTTRIINEAMRLYPQPPVLIRRALQDDQFDQYTVPAGSDLFISVWNLHRSPKLWDEPDKFKPDRFGPLDGPMPNEVTENFAYLPFGGGRRKCIGDQFAIFEAVVALAMLMRRYEFSLDESKGTVGMTTGATIHTTNGLNMFVRRRDLSAVPPPSRAADAVSAGYAFACGPVATQSISSAAAVSTAAAAGGCPFHTAAASAMPAAAACLGPTGTTPA</sequence>
<evidence type="ECO:0000256" key="3">
    <source>
        <dbReference type="RuleBase" id="RU000461"/>
    </source>
</evidence>
<keyword evidence="5" id="KW-1185">Reference proteome</keyword>
<dbReference type="GO" id="GO:0016123">
    <property type="term" value="P:xanthophyll biosynthetic process"/>
    <property type="evidence" value="ECO:0007669"/>
    <property type="project" value="TreeGrafter"/>
</dbReference>
<dbReference type="PRINTS" id="PR00463">
    <property type="entry name" value="EP450I"/>
</dbReference>
<evidence type="ECO:0000313" key="5">
    <source>
        <dbReference type="Proteomes" id="UP000613740"/>
    </source>
</evidence>
<keyword evidence="3" id="KW-0560">Oxidoreductase</keyword>
<dbReference type="InterPro" id="IPR050196">
    <property type="entry name" value="Cytochrome_P450_Monoox"/>
</dbReference>
<protein>
    <recommendedName>
        <fullName evidence="6">Cytochrome P450</fullName>
    </recommendedName>
</protein>
<dbReference type="Proteomes" id="UP000613740">
    <property type="component" value="Unassembled WGS sequence"/>
</dbReference>
<dbReference type="PANTHER" id="PTHR24291:SF171">
    <property type="entry name" value="PROTEIN LUTEIN DEFICIENT 5, CHLOROPLASTIC"/>
    <property type="match status" value="1"/>
</dbReference>
<proteinExistence type="inferred from homology"/>
<comment type="caution">
    <text evidence="4">The sequence shown here is derived from an EMBL/GenBank/DDBJ whole genome shotgun (WGS) entry which is preliminary data.</text>
</comment>
<dbReference type="PRINTS" id="PR00385">
    <property type="entry name" value="P450"/>
</dbReference>
<dbReference type="SUPFAM" id="SSF48264">
    <property type="entry name" value="Cytochrome P450"/>
    <property type="match status" value="1"/>
</dbReference>
<gene>
    <name evidence="4" type="ORF">HYH02_012484</name>
</gene>
<evidence type="ECO:0000256" key="2">
    <source>
        <dbReference type="PIRSR" id="PIRSR602401-1"/>
    </source>
</evidence>
<dbReference type="AlphaFoldDB" id="A0A835T4Z3"/>
<dbReference type="InterPro" id="IPR001128">
    <property type="entry name" value="Cyt_P450"/>
</dbReference>
<evidence type="ECO:0000256" key="1">
    <source>
        <dbReference type="ARBA" id="ARBA00010617"/>
    </source>
</evidence>
<dbReference type="OrthoDB" id="1470350at2759"/>
<keyword evidence="2 3" id="KW-0479">Metal-binding</keyword>
<dbReference type="GO" id="GO:0010291">
    <property type="term" value="F:beta-carotene 3-hydroxylase activity"/>
    <property type="evidence" value="ECO:0007669"/>
    <property type="project" value="TreeGrafter"/>
</dbReference>
<dbReference type="GO" id="GO:0009507">
    <property type="term" value="C:chloroplast"/>
    <property type="evidence" value="ECO:0007669"/>
    <property type="project" value="TreeGrafter"/>
</dbReference>
<dbReference type="GO" id="GO:0005506">
    <property type="term" value="F:iron ion binding"/>
    <property type="evidence" value="ECO:0007669"/>
    <property type="project" value="InterPro"/>
</dbReference>
<keyword evidence="2 3" id="KW-0349">Heme</keyword>
<dbReference type="PANTHER" id="PTHR24291">
    <property type="entry name" value="CYTOCHROME P450 FAMILY 4"/>
    <property type="match status" value="1"/>
</dbReference>
<comment type="similarity">
    <text evidence="1 3">Belongs to the cytochrome P450 family.</text>
</comment>
<evidence type="ECO:0000313" key="4">
    <source>
        <dbReference type="EMBL" id="KAG2433939.1"/>
    </source>
</evidence>
<comment type="cofactor">
    <cofactor evidence="2">
        <name>heme</name>
        <dbReference type="ChEBI" id="CHEBI:30413"/>
    </cofactor>
</comment>
<dbReference type="Pfam" id="PF00067">
    <property type="entry name" value="p450"/>
    <property type="match status" value="1"/>
</dbReference>
<dbReference type="GO" id="GO:0016705">
    <property type="term" value="F:oxidoreductase activity, acting on paired donors, with incorporation or reduction of molecular oxygen"/>
    <property type="evidence" value="ECO:0007669"/>
    <property type="project" value="InterPro"/>
</dbReference>
<dbReference type="CDD" id="cd11046">
    <property type="entry name" value="CYP97"/>
    <property type="match status" value="1"/>
</dbReference>
<keyword evidence="3" id="KW-0503">Monooxygenase</keyword>
<name>A0A835T4Z3_9CHLO</name>
<accession>A0A835T4Z3</accession>
<dbReference type="EMBL" id="JAEHOD010000060">
    <property type="protein sequence ID" value="KAG2433939.1"/>
    <property type="molecule type" value="Genomic_DNA"/>
</dbReference>
<feature type="binding site" description="axial binding residue" evidence="2">
    <location>
        <position position="405"/>
    </location>
    <ligand>
        <name>heme</name>
        <dbReference type="ChEBI" id="CHEBI:30413"/>
    </ligand>
    <ligandPart>
        <name>Fe</name>
        <dbReference type="ChEBI" id="CHEBI:18248"/>
    </ligandPart>
</feature>
<dbReference type="GO" id="GO:0020037">
    <property type="term" value="F:heme binding"/>
    <property type="evidence" value="ECO:0007669"/>
    <property type="project" value="InterPro"/>
</dbReference>
<reference evidence="4" key="1">
    <citation type="journal article" date="2020" name="bioRxiv">
        <title>Comparative genomics of Chlamydomonas.</title>
        <authorList>
            <person name="Craig R.J."/>
            <person name="Hasan A.R."/>
            <person name="Ness R.W."/>
            <person name="Keightley P.D."/>
        </authorList>
    </citation>
    <scope>NUCLEOTIDE SEQUENCE</scope>
    <source>
        <strain evidence="4">CCAP 11/173</strain>
    </source>
</reference>
<dbReference type="InterPro" id="IPR017972">
    <property type="entry name" value="Cyt_P450_CS"/>
</dbReference>
<dbReference type="PROSITE" id="PS00086">
    <property type="entry name" value="CYTOCHROME_P450"/>
    <property type="match status" value="1"/>
</dbReference>
<keyword evidence="2 3" id="KW-0408">Iron</keyword>
<dbReference type="InterPro" id="IPR036396">
    <property type="entry name" value="Cyt_P450_sf"/>
</dbReference>
<dbReference type="InterPro" id="IPR002401">
    <property type="entry name" value="Cyt_P450_E_grp-I"/>
</dbReference>
<evidence type="ECO:0008006" key="6">
    <source>
        <dbReference type="Google" id="ProtNLM"/>
    </source>
</evidence>
<dbReference type="Gene3D" id="1.10.630.10">
    <property type="entry name" value="Cytochrome P450"/>
    <property type="match status" value="1"/>
</dbReference>